<reference evidence="1" key="2">
    <citation type="submission" date="2025-09" db="UniProtKB">
        <authorList>
            <consortium name="Ensembl"/>
        </authorList>
    </citation>
    <scope>IDENTIFICATION</scope>
</reference>
<dbReference type="InterPro" id="IPR045860">
    <property type="entry name" value="Snake_toxin-like_sf"/>
</dbReference>
<proteinExistence type="predicted"/>
<organism evidence="1 2">
    <name type="scientific">Periophthalmus magnuspinnatus</name>
    <dbReference type="NCBI Taxonomy" id="409849"/>
    <lineage>
        <taxon>Eukaryota</taxon>
        <taxon>Metazoa</taxon>
        <taxon>Chordata</taxon>
        <taxon>Craniata</taxon>
        <taxon>Vertebrata</taxon>
        <taxon>Euteleostomi</taxon>
        <taxon>Actinopterygii</taxon>
        <taxon>Neopterygii</taxon>
        <taxon>Teleostei</taxon>
        <taxon>Neoteleostei</taxon>
        <taxon>Acanthomorphata</taxon>
        <taxon>Gobiaria</taxon>
        <taxon>Gobiiformes</taxon>
        <taxon>Gobioidei</taxon>
        <taxon>Gobiidae</taxon>
        <taxon>Oxudercinae</taxon>
        <taxon>Periophthalmus</taxon>
    </lineage>
</organism>
<evidence type="ECO:0000313" key="1">
    <source>
        <dbReference type="Ensembl" id="ENSPMGP00000003953.1"/>
    </source>
</evidence>
<name>A0A3B3ZH81_9GOBI</name>
<keyword evidence="2" id="KW-1185">Reference proteome</keyword>
<dbReference type="AlphaFoldDB" id="A0A3B3ZH81"/>
<dbReference type="STRING" id="409849.ENSPMGP00000003953"/>
<evidence type="ECO:0000313" key="2">
    <source>
        <dbReference type="Proteomes" id="UP000261520"/>
    </source>
</evidence>
<accession>A0A3B3ZH81</accession>
<evidence type="ECO:0008006" key="3">
    <source>
        <dbReference type="Google" id="ProtNLM"/>
    </source>
</evidence>
<dbReference type="SUPFAM" id="SSF57302">
    <property type="entry name" value="Snake toxin-like"/>
    <property type="match status" value="1"/>
</dbReference>
<reference evidence="1" key="1">
    <citation type="submission" date="2025-08" db="UniProtKB">
        <authorList>
            <consortium name="Ensembl"/>
        </authorList>
    </citation>
    <scope>IDENTIFICATION</scope>
</reference>
<sequence>LYSFIPINQACFCGSNSPSSLTACGLRCYTCTLAEPRSCTDTKACPVIFNRCFSYRSEGYDVVTKGCQTSVACIESMGCCEWDLCNRAMHFTGPSFILLLLSSSVTSFFM</sequence>
<dbReference type="Ensembl" id="ENSPMGT00000004199.1">
    <property type="protein sequence ID" value="ENSPMGP00000003953.1"/>
    <property type="gene ID" value="ENSPMGG00000003376.1"/>
</dbReference>
<dbReference type="Proteomes" id="UP000261520">
    <property type="component" value="Unplaced"/>
</dbReference>
<protein>
    <recommendedName>
        <fullName evidence="3">UPAR/Ly6 domain-containing protein</fullName>
    </recommendedName>
</protein>